<dbReference type="InterPro" id="IPR020831">
    <property type="entry name" value="GlycerAld/Erythrose_P_DH"/>
</dbReference>
<proteinExistence type="inferred from homology"/>
<evidence type="ECO:0000313" key="11">
    <source>
        <dbReference type="Proteomes" id="UP001162031"/>
    </source>
</evidence>
<dbReference type="PRINTS" id="PR00078">
    <property type="entry name" value="G3PDHDRGNASE"/>
</dbReference>
<keyword evidence="4 8" id="KW-0560">Oxidoreductase</keyword>
<dbReference type="CDD" id="cd05214">
    <property type="entry name" value="GAPDH_I_N"/>
    <property type="match status" value="1"/>
</dbReference>
<feature type="domain" description="Glyceraldehyde 3-phosphate dehydrogenase NAD(P) binding" evidence="9">
    <location>
        <begin position="71"/>
        <end position="220"/>
    </location>
</feature>
<dbReference type="CDD" id="cd18126">
    <property type="entry name" value="GAPDH_I_C"/>
    <property type="match status" value="1"/>
</dbReference>
<dbReference type="GO" id="GO:0005829">
    <property type="term" value="C:cytosol"/>
    <property type="evidence" value="ECO:0007669"/>
    <property type="project" value="TreeGrafter"/>
</dbReference>
<accession>A0AAV0TP98</accession>
<evidence type="ECO:0000256" key="8">
    <source>
        <dbReference type="RuleBase" id="RU361160"/>
    </source>
</evidence>
<evidence type="ECO:0000256" key="4">
    <source>
        <dbReference type="ARBA" id="ARBA00023002"/>
    </source>
</evidence>
<dbReference type="AlphaFoldDB" id="A0AAV0TP98"/>
<comment type="subunit">
    <text evidence="3 8">Homotetramer.</text>
</comment>
<dbReference type="NCBIfam" id="TIGR01534">
    <property type="entry name" value="GAPDH-I"/>
    <property type="match status" value="1"/>
</dbReference>
<dbReference type="PANTHER" id="PTHR10836">
    <property type="entry name" value="GLYCERALDEHYDE 3-PHOSPHATE DEHYDROGENASE"/>
    <property type="match status" value="1"/>
</dbReference>
<comment type="similarity">
    <text evidence="2 7">Belongs to the glyceraldehyde-3-phosphate dehydrogenase family.</text>
</comment>
<dbReference type="InterPro" id="IPR036291">
    <property type="entry name" value="NAD(P)-bd_dom_sf"/>
</dbReference>
<keyword evidence="11" id="KW-1185">Reference proteome</keyword>
<evidence type="ECO:0000256" key="2">
    <source>
        <dbReference type="ARBA" id="ARBA00007406"/>
    </source>
</evidence>
<dbReference type="GO" id="GO:0004365">
    <property type="term" value="F:glyceraldehyde-3-phosphate dehydrogenase (NAD+) (phosphorylating) activity"/>
    <property type="evidence" value="ECO:0007669"/>
    <property type="project" value="UniProtKB-UniRule"/>
</dbReference>
<protein>
    <recommendedName>
        <fullName evidence="8">Glyceraldehyde-3-phosphate dehydrogenase</fullName>
        <ecNumber evidence="8">1.2.1.12</ecNumber>
    </recommendedName>
</protein>
<name>A0AAV0TP98_HYABA</name>
<dbReference type="SMART" id="SM00846">
    <property type="entry name" value="Gp_dh_N"/>
    <property type="match status" value="1"/>
</dbReference>
<dbReference type="PANTHER" id="PTHR10836:SF76">
    <property type="entry name" value="GLYCERALDEHYDE-3-PHOSPHATE DEHYDROGENASE-RELATED"/>
    <property type="match status" value="1"/>
</dbReference>
<dbReference type="GO" id="GO:0051287">
    <property type="term" value="F:NAD binding"/>
    <property type="evidence" value="ECO:0007669"/>
    <property type="project" value="UniProtKB-UniRule"/>
</dbReference>
<evidence type="ECO:0000256" key="3">
    <source>
        <dbReference type="ARBA" id="ARBA00011881"/>
    </source>
</evidence>
<keyword evidence="5 8" id="KW-0520">NAD</keyword>
<keyword evidence="6 8" id="KW-0324">Glycolysis</keyword>
<dbReference type="Gene3D" id="3.30.360.10">
    <property type="entry name" value="Dihydrodipicolinate Reductase, domain 2"/>
    <property type="match status" value="1"/>
</dbReference>
<dbReference type="FunFam" id="3.40.50.720:FF:000266">
    <property type="entry name" value="Glyceraldehyde-3-phosphate dehydrogenase"/>
    <property type="match status" value="1"/>
</dbReference>
<comment type="pathway">
    <text evidence="1 8">Carbohydrate degradation; glycolysis; pyruvate from D-glyceraldehyde 3-phosphate: step 1/5.</text>
</comment>
<dbReference type="FunFam" id="3.30.360.10:FF:000001">
    <property type="entry name" value="Glyceraldehyde-3-phosphate dehydrogenase"/>
    <property type="match status" value="1"/>
</dbReference>
<comment type="caution">
    <text evidence="10">The sequence shown here is derived from an EMBL/GenBank/DDBJ whole genome shotgun (WGS) entry which is preliminary data.</text>
</comment>
<evidence type="ECO:0000256" key="5">
    <source>
        <dbReference type="ARBA" id="ARBA00023027"/>
    </source>
</evidence>
<dbReference type="InterPro" id="IPR020829">
    <property type="entry name" value="GlycerAld_3-P_DH_cat"/>
</dbReference>
<dbReference type="PROSITE" id="PS00071">
    <property type="entry name" value="GAPDH"/>
    <property type="match status" value="1"/>
</dbReference>
<dbReference type="GO" id="GO:0050661">
    <property type="term" value="F:NADP binding"/>
    <property type="evidence" value="ECO:0007669"/>
    <property type="project" value="InterPro"/>
</dbReference>
<dbReference type="Pfam" id="PF02800">
    <property type="entry name" value="Gp_dh_C"/>
    <property type="match status" value="1"/>
</dbReference>
<dbReference type="InterPro" id="IPR020828">
    <property type="entry name" value="GlycerAld_3-P_DH_NAD(P)-bd"/>
</dbReference>
<dbReference type="InterPro" id="IPR006424">
    <property type="entry name" value="Glyceraldehyde-3-P_DH_1"/>
</dbReference>
<evidence type="ECO:0000256" key="7">
    <source>
        <dbReference type="RuleBase" id="RU000397"/>
    </source>
</evidence>
<dbReference type="Pfam" id="PF00044">
    <property type="entry name" value="Gp_dh_N"/>
    <property type="match status" value="1"/>
</dbReference>
<evidence type="ECO:0000256" key="6">
    <source>
        <dbReference type="ARBA" id="ARBA00023152"/>
    </source>
</evidence>
<evidence type="ECO:0000313" key="10">
    <source>
        <dbReference type="EMBL" id="CAI5723418.1"/>
    </source>
</evidence>
<dbReference type="GO" id="GO:0006096">
    <property type="term" value="P:glycolytic process"/>
    <property type="evidence" value="ECO:0007669"/>
    <property type="project" value="UniProtKB-KW"/>
</dbReference>
<dbReference type="SUPFAM" id="SSF51735">
    <property type="entry name" value="NAD(P)-binding Rossmann-fold domains"/>
    <property type="match status" value="1"/>
</dbReference>
<sequence>MSRWRFARASTQWEPWEVTLDTWRTDPGASIDQSERAQVASTCICQADFVGSTASAERFITGSLALALDQVAIGINGFGRIGRLVARAAIENCEAKVVAINDPFMDVEYMAYLFQYDSTHGKFDGTVATKDGNLVVNGDVIHVFAARNPSEIPWGKAGATYVCESTGVFTTTEHATAHLDGGCQKVVISAPPKDATPMYVMGVNHRDYDGSAHVVSNASCTTNYLAPLAKVINDQFGIVEGLMTTVHATTATQLPVDSPSRGGKDWRGGRGCGQNIIPSSTGAAKAVGKVLPVLNGKLTGMAFRVPTPDVSVVDLTCRLERPASMEAIKAAVKAAAEGELAGILGYTEDQVVSSDFLHDKHSSTFDADACIALNDRFVKLVAWYDNEWGYSNRLVDLMLYMASVDK</sequence>
<dbReference type="Gene3D" id="3.40.50.720">
    <property type="entry name" value="NAD(P)-binding Rossmann-like Domain"/>
    <property type="match status" value="1"/>
</dbReference>
<dbReference type="EC" id="1.2.1.12" evidence="8"/>
<evidence type="ECO:0000259" key="9">
    <source>
        <dbReference type="SMART" id="SM00846"/>
    </source>
</evidence>
<dbReference type="GO" id="GO:0006006">
    <property type="term" value="P:glucose metabolic process"/>
    <property type="evidence" value="ECO:0007669"/>
    <property type="project" value="InterPro"/>
</dbReference>
<dbReference type="InterPro" id="IPR020830">
    <property type="entry name" value="GlycerAld_3-P_DH_AS"/>
</dbReference>
<evidence type="ECO:0000256" key="1">
    <source>
        <dbReference type="ARBA" id="ARBA00004869"/>
    </source>
</evidence>
<reference evidence="10" key="1">
    <citation type="submission" date="2022-12" db="EMBL/GenBank/DDBJ databases">
        <authorList>
            <person name="Webb A."/>
        </authorList>
    </citation>
    <scope>NUCLEOTIDE SEQUENCE</scope>
    <source>
        <strain evidence="10">Hp1</strain>
    </source>
</reference>
<dbReference type="Proteomes" id="UP001162031">
    <property type="component" value="Unassembled WGS sequence"/>
</dbReference>
<dbReference type="SUPFAM" id="SSF55347">
    <property type="entry name" value="Glyceraldehyde-3-phosphate dehydrogenase-like, C-terminal domain"/>
    <property type="match status" value="1"/>
</dbReference>
<gene>
    <name evidence="10" type="ORF">HBR001_LOCUS3113</name>
</gene>
<dbReference type="EMBL" id="CANTFL010000479">
    <property type="protein sequence ID" value="CAI5723418.1"/>
    <property type="molecule type" value="Genomic_DNA"/>
</dbReference>
<organism evidence="10 11">
    <name type="scientific">Hyaloperonospora brassicae</name>
    <name type="common">Brassica downy mildew</name>
    <name type="synonym">Peronospora brassicae</name>
    <dbReference type="NCBI Taxonomy" id="162125"/>
    <lineage>
        <taxon>Eukaryota</taxon>
        <taxon>Sar</taxon>
        <taxon>Stramenopiles</taxon>
        <taxon>Oomycota</taxon>
        <taxon>Peronosporomycetes</taxon>
        <taxon>Peronosporales</taxon>
        <taxon>Peronosporaceae</taxon>
        <taxon>Hyaloperonospora</taxon>
    </lineage>
</organism>
<comment type="catalytic activity">
    <reaction evidence="8">
        <text>D-glyceraldehyde 3-phosphate + phosphate + NAD(+) = (2R)-3-phospho-glyceroyl phosphate + NADH + H(+)</text>
        <dbReference type="Rhea" id="RHEA:10300"/>
        <dbReference type="ChEBI" id="CHEBI:15378"/>
        <dbReference type="ChEBI" id="CHEBI:43474"/>
        <dbReference type="ChEBI" id="CHEBI:57540"/>
        <dbReference type="ChEBI" id="CHEBI:57604"/>
        <dbReference type="ChEBI" id="CHEBI:57945"/>
        <dbReference type="ChEBI" id="CHEBI:59776"/>
        <dbReference type="EC" id="1.2.1.12"/>
    </reaction>
</comment>